<evidence type="ECO:0000313" key="14">
    <source>
        <dbReference type="Proteomes" id="UP001252613"/>
    </source>
</evidence>
<dbReference type="GO" id="GO:0005737">
    <property type="term" value="C:cytoplasm"/>
    <property type="evidence" value="ECO:0007669"/>
    <property type="project" value="UniProtKB-SubCell"/>
</dbReference>
<dbReference type="GO" id="GO:0005886">
    <property type="term" value="C:plasma membrane"/>
    <property type="evidence" value="ECO:0007669"/>
    <property type="project" value="UniProtKB-SubCell"/>
</dbReference>
<dbReference type="EC" id="3.6.5.4" evidence="10"/>
<dbReference type="InterPro" id="IPR042101">
    <property type="entry name" value="SRP54_N_sf"/>
</dbReference>
<evidence type="ECO:0000256" key="5">
    <source>
        <dbReference type="ARBA" id="ARBA00023134"/>
    </source>
</evidence>
<dbReference type="SUPFAM" id="SSF47364">
    <property type="entry name" value="Domain of the SRP/SRP receptor G-proteins"/>
    <property type="match status" value="1"/>
</dbReference>
<comment type="caution">
    <text evidence="13">The sequence shown here is derived from an EMBL/GenBank/DDBJ whole genome shotgun (WGS) entry which is preliminary data.</text>
</comment>
<dbReference type="FunFam" id="3.40.50.300:FF:000053">
    <property type="entry name" value="Signal recognition particle receptor FtsY"/>
    <property type="match status" value="1"/>
</dbReference>
<dbReference type="SMART" id="SM00962">
    <property type="entry name" value="SRP54"/>
    <property type="match status" value="1"/>
</dbReference>
<comment type="similarity">
    <text evidence="10">Belongs to the GTP-binding SRP family. FtsY subfamily.</text>
</comment>
<dbReference type="CDD" id="cd17874">
    <property type="entry name" value="FtsY"/>
    <property type="match status" value="1"/>
</dbReference>
<name>A0AAW8MED1_9PSED</name>
<evidence type="ECO:0000259" key="12">
    <source>
        <dbReference type="PROSITE" id="PS00300"/>
    </source>
</evidence>
<keyword evidence="3 10" id="KW-0547">Nucleotide-binding</keyword>
<protein>
    <recommendedName>
        <fullName evidence="10">Signal recognition particle receptor FtsY</fullName>
        <shortName evidence="10">SRP receptor</shortName>
        <ecNumber evidence="10">3.6.5.4</ecNumber>
    </recommendedName>
</protein>
<keyword evidence="5 10" id="KW-0342">GTP-binding</keyword>
<evidence type="ECO:0000256" key="8">
    <source>
        <dbReference type="ARBA" id="ARBA00048027"/>
    </source>
</evidence>
<dbReference type="InterPro" id="IPR003593">
    <property type="entry name" value="AAA+_ATPase"/>
</dbReference>
<dbReference type="InterPro" id="IPR004390">
    <property type="entry name" value="SR_rcpt_FtsY"/>
</dbReference>
<accession>A0AAW8MED1</accession>
<evidence type="ECO:0000256" key="11">
    <source>
        <dbReference type="SAM" id="MobiDB-lite"/>
    </source>
</evidence>
<dbReference type="InterPro" id="IPR036225">
    <property type="entry name" value="SRP/SRP_N"/>
</dbReference>
<evidence type="ECO:0000256" key="2">
    <source>
        <dbReference type="ARBA" id="ARBA00022490"/>
    </source>
</evidence>
<dbReference type="SMART" id="SM00963">
    <property type="entry name" value="SRP54_N"/>
    <property type="match status" value="1"/>
</dbReference>
<feature type="binding site" evidence="10">
    <location>
        <begin position="361"/>
        <end position="365"/>
    </location>
    <ligand>
        <name>GTP</name>
        <dbReference type="ChEBI" id="CHEBI:37565"/>
    </ligand>
</feature>
<keyword evidence="1 10" id="KW-1003">Cell membrane</keyword>
<evidence type="ECO:0000256" key="10">
    <source>
        <dbReference type="HAMAP-Rule" id="MF_00920"/>
    </source>
</evidence>
<dbReference type="Proteomes" id="UP001252613">
    <property type="component" value="Unassembled WGS sequence"/>
</dbReference>
<comment type="function">
    <text evidence="9 10">Involved in targeting and insertion of nascent membrane proteins into the cytoplasmic membrane. Acts as a receptor for the complex formed by the signal recognition particle (SRP) and the ribosome-nascent chain (RNC). Interaction with SRP-RNC leads to the transfer of the RNC complex to the Sec translocase for insertion into the membrane, the hydrolysis of GTP by both Ffh and FtsY, and the dissociation of the SRP-FtsY complex into the individual components.</text>
</comment>
<evidence type="ECO:0000256" key="6">
    <source>
        <dbReference type="ARBA" id="ARBA00023136"/>
    </source>
</evidence>
<evidence type="ECO:0000256" key="4">
    <source>
        <dbReference type="ARBA" id="ARBA00022801"/>
    </source>
</evidence>
<dbReference type="InterPro" id="IPR000897">
    <property type="entry name" value="SRP54_GTPase_dom"/>
</dbReference>
<proteinExistence type="inferred from homology"/>
<dbReference type="AlphaFoldDB" id="A0AAW8MED1"/>
<feature type="domain" description="SRP54-type proteins GTP-binding" evidence="12">
    <location>
        <begin position="446"/>
        <end position="459"/>
    </location>
</feature>
<dbReference type="GO" id="GO:0005525">
    <property type="term" value="F:GTP binding"/>
    <property type="evidence" value="ECO:0007669"/>
    <property type="project" value="UniProtKB-UniRule"/>
</dbReference>
<keyword evidence="6 10" id="KW-0472">Membrane</keyword>
<evidence type="ECO:0000256" key="7">
    <source>
        <dbReference type="ARBA" id="ARBA00023170"/>
    </source>
</evidence>
<dbReference type="EMBL" id="JAVDVC010000008">
    <property type="protein sequence ID" value="MDR6960035.1"/>
    <property type="molecule type" value="Genomic_DNA"/>
</dbReference>
<evidence type="ECO:0000313" key="13">
    <source>
        <dbReference type="EMBL" id="MDR6960035.1"/>
    </source>
</evidence>
<gene>
    <name evidence="10" type="primary">ftsY</name>
    <name evidence="13" type="ORF">J2W43_004035</name>
</gene>
<dbReference type="Gene3D" id="3.40.50.300">
    <property type="entry name" value="P-loop containing nucleotide triphosphate hydrolases"/>
    <property type="match status" value="1"/>
</dbReference>
<reference evidence="13" key="1">
    <citation type="submission" date="2023-07" db="EMBL/GenBank/DDBJ databases">
        <title>Sorghum-associated microbial communities from plants grown in Nebraska, USA.</title>
        <authorList>
            <person name="Schachtman D."/>
        </authorList>
    </citation>
    <scope>NUCLEOTIDE SEQUENCE</scope>
    <source>
        <strain evidence="13">3432</strain>
    </source>
</reference>
<dbReference type="RefSeq" id="WP_310364392.1">
    <property type="nucleotide sequence ID" value="NZ_JAVDVC010000008.1"/>
</dbReference>
<comment type="subcellular location">
    <subcellularLocation>
        <location evidence="10">Cell membrane</location>
        <topology evidence="10">Peripheral membrane protein</topology>
        <orientation evidence="10">Cytoplasmic side</orientation>
    </subcellularLocation>
    <subcellularLocation>
        <location evidence="10">Cytoplasm</location>
    </subcellularLocation>
</comment>
<feature type="compositionally biased region" description="Basic and acidic residues" evidence="11">
    <location>
        <begin position="1"/>
        <end position="19"/>
    </location>
</feature>
<dbReference type="PROSITE" id="PS00300">
    <property type="entry name" value="SRP54"/>
    <property type="match status" value="1"/>
</dbReference>
<dbReference type="InterPro" id="IPR027417">
    <property type="entry name" value="P-loop_NTPase"/>
</dbReference>
<comment type="subunit">
    <text evidence="10">Part of the signal recognition particle protein translocation system, which is composed of SRP and FtsY. SRP is a ribonucleoprotein composed of Ffh and a 4.5S RNA molecule.</text>
</comment>
<dbReference type="FunFam" id="1.20.120.140:FF:000002">
    <property type="entry name" value="Signal recognition particle receptor FtsY"/>
    <property type="match status" value="1"/>
</dbReference>
<evidence type="ECO:0000256" key="1">
    <source>
        <dbReference type="ARBA" id="ARBA00022475"/>
    </source>
</evidence>
<keyword evidence="4 10" id="KW-0378">Hydrolase</keyword>
<dbReference type="HAMAP" id="MF_00920">
    <property type="entry name" value="FtsY"/>
    <property type="match status" value="1"/>
</dbReference>
<dbReference type="GO" id="GO:0005047">
    <property type="term" value="F:signal recognition particle binding"/>
    <property type="evidence" value="ECO:0007669"/>
    <property type="project" value="TreeGrafter"/>
</dbReference>
<feature type="binding site" evidence="10">
    <location>
        <begin position="425"/>
        <end position="428"/>
    </location>
    <ligand>
        <name>GTP</name>
        <dbReference type="ChEBI" id="CHEBI:37565"/>
    </ligand>
</feature>
<dbReference type="PANTHER" id="PTHR43134:SF1">
    <property type="entry name" value="SIGNAL RECOGNITION PARTICLE RECEPTOR SUBUNIT ALPHA"/>
    <property type="match status" value="1"/>
</dbReference>
<comment type="catalytic activity">
    <reaction evidence="8 10">
        <text>GTP + H2O = GDP + phosphate + H(+)</text>
        <dbReference type="Rhea" id="RHEA:19669"/>
        <dbReference type="ChEBI" id="CHEBI:15377"/>
        <dbReference type="ChEBI" id="CHEBI:15378"/>
        <dbReference type="ChEBI" id="CHEBI:37565"/>
        <dbReference type="ChEBI" id="CHEBI:43474"/>
        <dbReference type="ChEBI" id="CHEBI:58189"/>
        <dbReference type="EC" id="3.6.5.4"/>
    </reaction>
</comment>
<feature type="binding site" evidence="10">
    <location>
        <begin position="279"/>
        <end position="286"/>
    </location>
    <ligand>
        <name>GTP</name>
        <dbReference type="ChEBI" id="CHEBI:37565"/>
    </ligand>
</feature>
<dbReference type="Pfam" id="PF02881">
    <property type="entry name" value="SRP54_N"/>
    <property type="match status" value="1"/>
</dbReference>
<dbReference type="NCBIfam" id="TIGR00064">
    <property type="entry name" value="ftsY"/>
    <property type="match status" value="1"/>
</dbReference>
<dbReference type="PANTHER" id="PTHR43134">
    <property type="entry name" value="SIGNAL RECOGNITION PARTICLE RECEPTOR SUBUNIT ALPHA"/>
    <property type="match status" value="1"/>
</dbReference>
<organism evidence="13 14">
    <name type="scientific">Pseudomonas brassicacearum</name>
    <dbReference type="NCBI Taxonomy" id="930166"/>
    <lineage>
        <taxon>Bacteria</taxon>
        <taxon>Pseudomonadati</taxon>
        <taxon>Pseudomonadota</taxon>
        <taxon>Gammaproteobacteria</taxon>
        <taxon>Pseudomonadales</taxon>
        <taxon>Pseudomonadaceae</taxon>
        <taxon>Pseudomonas</taxon>
    </lineage>
</organism>
<keyword evidence="2 10" id="KW-0963">Cytoplasm</keyword>
<feature type="region of interest" description="Disordered" evidence="11">
    <location>
        <begin position="1"/>
        <end position="21"/>
    </location>
</feature>
<dbReference type="InterPro" id="IPR013822">
    <property type="entry name" value="Signal_recog_particl_SRP54_hlx"/>
</dbReference>
<sequence length="478" mass="50821">MFGSNDDKKTPAAAGEKKGLFGWLRKKPQETVVEQPQVLPEPDAEAVVEEPPPIVLPLAEPVLQPTEPEAAAEPVVEQPLTPPAEHTPWLTLPVAEEPVALVEDAQVPHVTPPIPAPTHVVEAPIVEPVIEPPVAAVAPVIAQAAPEPAPALLETIAPAEPVRSTEESKVGFFARLKQGLSKTSASIGEGMASLFLGKKVIDDELLEDIETRLLTADVGVEATSVIIQSLTQKVARKQLTDADALYKSLQGELTSLLKPVEKPLVIASQNKPFVILVVGVNGAGKTTTIGKLAKKLQLDGKKVMLAAGDTFRAAAVEQLQVWGERNKIPVIAQHTGADSASVIFDAVQAAKARGIDVLIADTAGRLHTKDNLMEELKKVRRVIGKLDADAPHEVLLVLDAGTGQNAINQAKQFNQTVELTGLALTKLDGTAKGGVIFALAKQFGLPIRYIGVGEGIDDLRTFEAEPFVQALFAEREHS</sequence>
<dbReference type="GO" id="GO:0006614">
    <property type="term" value="P:SRP-dependent cotranslational protein targeting to membrane"/>
    <property type="evidence" value="ECO:0007669"/>
    <property type="project" value="InterPro"/>
</dbReference>
<dbReference type="GO" id="GO:0003924">
    <property type="term" value="F:GTPase activity"/>
    <property type="evidence" value="ECO:0007669"/>
    <property type="project" value="UniProtKB-UniRule"/>
</dbReference>
<dbReference type="Gene3D" id="1.20.120.140">
    <property type="entry name" value="Signal recognition particle SRP54, nucleotide-binding domain"/>
    <property type="match status" value="1"/>
</dbReference>
<evidence type="ECO:0000256" key="9">
    <source>
        <dbReference type="ARBA" id="ARBA00053570"/>
    </source>
</evidence>
<evidence type="ECO:0000256" key="3">
    <source>
        <dbReference type="ARBA" id="ARBA00022741"/>
    </source>
</evidence>
<dbReference type="SMART" id="SM00382">
    <property type="entry name" value="AAA"/>
    <property type="match status" value="1"/>
</dbReference>
<dbReference type="SUPFAM" id="SSF52540">
    <property type="entry name" value="P-loop containing nucleoside triphosphate hydrolases"/>
    <property type="match status" value="1"/>
</dbReference>
<dbReference type="Pfam" id="PF00448">
    <property type="entry name" value="SRP54"/>
    <property type="match status" value="1"/>
</dbReference>
<keyword evidence="7 10" id="KW-0675">Receptor</keyword>